<reference evidence="3" key="1">
    <citation type="submission" date="2021-01" db="EMBL/GenBank/DDBJ databases">
        <authorList>
            <person name="Kaushik A."/>
        </authorList>
    </citation>
    <scope>NUCLEOTIDE SEQUENCE</scope>
    <source>
        <strain evidence="3">AG1-1C</strain>
    </source>
</reference>
<protein>
    <recommendedName>
        <fullName evidence="2">ABC1 atypical kinase-like domain-containing protein</fullName>
    </recommendedName>
</protein>
<comment type="caution">
    <text evidence="3">The sequence shown here is derived from an EMBL/GenBank/DDBJ whole genome shotgun (WGS) entry which is preliminary data.</text>
</comment>
<dbReference type="Pfam" id="PF03109">
    <property type="entry name" value="ABC1"/>
    <property type="match status" value="1"/>
</dbReference>
<dbReference type="PANTHER" id="PTHR43173:SF19">
    <property type="entry name" value="AARF DOMAIN-CONTAINING PROTEIN KINASE 1"/>
    <property type="match status" value="1"/>
</dbReference>
<dbReference type="GO" id="GO:0007005">
    <property type="term" value="P:mitochondrion organization"/>
    <property type="evidence" value="ECO:0007669"/>
    <property type="project" value="TreeGrafter"/>
</dbReference>
<evidence type="ECO:0000313" key="4">
    <source>
        <dbReference type="Proteomes" id="UP000663846"/>
    </source>
</evidence>
<name>A0A8H3AQ19_9AGAM</name>
<organism evidence="3 4">
    <name type="scientific">Rhizoctonia solani</name>
    <dbReference type="NCBI Taxonomy" id="456999"/>
    <lineage>
        <taxon>Eukaryota</taxon>
        <taxon>Fungi</taxon>
        <taxon>Dikarya</taxon>
        <taxon>Basidiomycota</taxon>
        <taxon>Agaricomycotina</taxon>
        <taxon>Agaricomycetes</taxon>
        <taxon>Cantharellales</taxon>
        <taxon>Ceratobasidiaceae</taxon>
        <taxon>Rhizoctonia</taxon>
    </lineage>
</organism>
<dbReference type="InterPro" id="IPR004147">
    <property type="entry name" value="ABC1_dom"/>
</dbReference>
<dbReference type="InterPro" id="IPR051130">
    <property type="entry name" value="Mito_struct-func_regulator"/>
</dbReference>
<comment type="similarity">
    <text evidence="1">Belongs to the protein kinase superfamily. ADCK protein kinase family.</text>
</comment>
<dbReference type="OrthoDB" id="422187at2759"/>
<dbReference type="EMBL" id="CAJMWS010000329">
    <property type="protein sequence ID" value="CAE6432693.1"/>
    <property type="molecule type" value="Genomic_DNA"/>
</dbReference>
<dbReference type="CDD" id="cd13969">
    <property type="entry name" value="ADCK1-like"/>
    <property type="match status" value="1"/>
</dbReference>
<evidence type="ECO:0000259" key="2">
    <source>
        <dbReference type="Pfam" id="PF03109"/>
    </source>
</evidence>
<evidence type="ECO:0000256" key="1">
    <source>
        <dbReference type="ARBA" id="ARBA00009670"/>
    </source>
</evidence>
<evidence type="ECO:0000313" key="3">
    <source>
        <dbReference type="EMBL" id="CAE6432693.1"/>
    </source>
</evidence>
<sequence length="638" mass="72356">MRIPASRRLPFSGPVHRPIGLRYQLYTTRPSSSNSGSQRERLWNSTEFRNRPVVRRSIYTVGSVFFLASSGYVLYKAHEPSRHFCLAVVRCSRVAKAVIESMVDYKILLSRSIPDDSKRTQAYSSCHKRSAERVLHALQLNGGIYIKLGQHMSSIQVLPKEWTSTMRPLQDQCYPTPIDDVKKLFLQDTGISLEGQFDEFDETPIGVASLAQVHIARDRATGQQVAVKLQHPGLEEFAEIDITTATISLAFVKKFFPTFEFSWLGEELATNLPLEMNFVHEAENTARVTANFAKIPKGKTSVYVPRVLRATPRTLVMEYVKGGRVDDLEYLAKHNIDRNSVSQELSRAFSEMVYIHGFFHADPHPGNLLIRPAPSGSRSRFNFEIVLLASFDHGLYFDLDDDLRLNYARLWLALIAPGIPAVARARRKYAEAMNITSDLYPIFESAITGRAGLEGTWDTPAGDDKFSYHHEREEDQDQDLVKPKFKRARGLMGAGSQSQAEIAAIRKAVLEREGLVEAVFDLLRRVPRRVLMILKLNDLTRNLDHALTTTHSEARVFVIMARYCSRAVWEDARKRLGYSFELFGHWLAYIAVNKGLRVVEWYMDTRGRMVTNLAWARGLVRYGRQAAFRAAAGLAPEV</sequence>
<proteinExistence type="inferred from homology"/>
<dbReference type="InterPro" id="IPR011009">
    <property type="entry name" value="Kinase-like_dom_sf"/>
</dbReference>
<dbReference type="InterPro" id="IPR045307">
    <property type="entry name" value="ADCK1_dom"/>
</dbReference>
<dbReference type="Proteomes" id="UP000663846">
    <property type="component" value="Unassembled WGS sequence"/>
</dbReference>
<dbReference type="AlphaFoldDB" id="A0A8H3AQ19"/>
<dbReference type="SUPFAM" id="SSF56112">
    <property type="entry name" value="Protein kinase-like (PK-like)"/>
    <property type="match status" value="1"/>
</dbReference>
<dbReference type="PANTHER" id="PTHR43173">
    <property type="entry name" value="ABC1 FAMILY PROTEIN"/>
    <property type="match status" value="1"/>
</dbReference>
<accession>A0A8H3AQ19</accession>
<dbReference type="GO" id="GO:0005743">
    <property type="term" value="C:mitochondrial inner membrane"/>
    <property type="evidence" value="ECO:0007669"/>
    <property type="project" value="TreeGrafter"/>
</dbReference>
<dbReference type="GO" id="GO:0055088">
    <property type="term" value="P:lipid homeostasis"/>
    <property type="evidence" value="ECO:0007669"/>
    <property type="project" value="TreeGrafter"/>
</dbReference>
<gene>
    <name evidence="3" type="ORF">RDB_LOCUS112287</name>
</gene>
<feature type="domain" description="ABC1 atypical kinase-like" evidence="2">
    <location>
        <begin position="169"/>
        <end position="416"/>
    </location>
</feature>